<keyword evidence="2" id="KW-1185">Reference proteome</keyword>
<name>A0A494XZK7_9BURK</name>
<dbReference type="InterPro" id="IPR036692">
    <property type="entry name" value="Shew3726-like_sf"/>
</dbReference>
<dbReference type="Proteomes" id="UP000270342">
    <property type="component" value="Unassembled WGS sequence"/>
</dbReference>
<dbReference type="AlphaFoldDB" id="A0A494XZK7"/>
<comment type="caution">
    <text evidence="1">The sequence shown here is derived from an EMBL/GenBank/DDBJ whole genome shotgun (WGS) entry which is preliminary data.</text>
</comment>
<organism evidence="1 2">
    <name type="scientific">Pararobbsia silviterrae</name>
    <dbReference type="NCBI Taxonomy" id="1792498"/>
    <lineage>
        <taxon>Bacteria</taxon>
        <taxon>Pseudomonadati</taxon>
        <taxon>Pseudomonadota</taxon>
        <taxon>Betaproteobacteria</taxon>
        <taxon>Burkholderiales</taxon>
        <taxon>Burkholderiaceae</taxon>
        <taxon>Pararobbsia</taxon>
    </lineage>
</organism>
<reference evidence="1 2" key="1">
    <citation type="submission" date="2018-10" db="EMBL/GenBank/DDBJ databases">
        <title>Robbsia sp. DHC34, isolated from soil.</title>
        <authorList>
            <person name="Gao Z.-H."/>
            <person name="Qiu L.-H."/>
        </authorList>
    </citation>
    <scope>NUCLEOTIDE SEQUENCE [LARGE SCALE GENOMIC DNA]</scope>
    <source>
        <strain evidence="1 2">DHC34</strain>
    </source>
</reference>
<dbReference type="Pfam" id="PF07369">
    <property type="entry name" value="DUF1488"/>
    <property type="match status" value="1"/>
</dbReference>
<accession>A0A494XZK7</accession>
<proteinExistence type="predicted"/>
<dbReference type="EMBL" id="RBZU01000004">
    <property type="protein sequence ID" value="RKP55952.1"/>
    <property type="molecule type" value="Genomic_DNA"/>
</dbReference>
<dbReference type="SUPFAM" id="SSF160272">
    <property type="entry name" value="Shew3726-like"/>
    <property type="match status" value="1"/>
</dbReference>
<gene>
    <name evidence="1" type="ORF">D7S86_12240</name>
</gene>
<evidence type="ECO:0000313" key="1">
    <source>
        <dbReference type="EMBL" id="RKP55952.1"/>
    </source>
</evidence>
<evidence type="ECO:0000313" key="2">
    <source>
        <dbReference type="Proteomes" id="UP000270342"/>
    </source>
</evidence>
<sequence length="88" mass="9795">MWTTDMTVNLAPGTAPFVVDGNVQFTIAVNGAYYRCTVADEVLCRYFGDTRQSGNRLAAFERGRERILAVAAAMTWRGPLIQLQSMDF</sequence>
<protein>
    <submittedName>
        <fullName evidence="1">DUF1488 family protein</fullName>
    </submittedName>
</protein>
<dbReference type="InterPro" id="IPR009962">
    <property type="entry name" value="DUF1488"/>
</dbReference>